<feature type="non-terminal residue" evidence="1">
    <location>
        <position position="46"/>
    </location>
</feature>
<gene>
    <name evidence="1" type="ORF">Tci_927442</name>
</gene>
<dbReference type="AlphaFoldDB" id="A0A699X8J5"/>
<accession>A0A699X8J5</accession>
<name>A0A699X8J5_TANCI</name>
<proteinExistence type="predicted"/>
<comment type="caution">
    <text evidence="1">The sequence shown here is derived from an EMBL/GenBank/DDBJ whole genome shotgun (WGS) entry which is preliminary data.</text>
</comment>
<protein>
    <submittedName>
        <fullName evidence="1">Uncharacterized protein</fullName>
    </submittedName>
</protein>
<evidence type="ECO:0000313" key="1">
    <source>
        <dbReference type="EMBL" id="GFD55473.1"/>
    </source>
</evidence>
<organism evidence="1">
    <name type="scientific">Tanacetum cinerariifolium</name>
    <name type="common">Dalmatian daisy</name>
    <name type="synonym">Chrysanthemum cinerariifolium</name>
    <dbReference type="NCBI Taxonomy" id="118510"/>
    <lineage>
        <taxon>Eukaryota</taxon>
        <taxon>Viridiplantae</taxon>
        <taxon>Streptophyta</taxon>
        <taxon>Embryophyta</taxon>
        <taxon>Tracheophyta</taxon>
        <taxon>Spermatophyta</taxon>
        <taxon>Magnoliopsida</taxon>
        <taxon>eudicotyledons</taxon>
        <taxon>Gunneridae</taxon>
        <taxon>Pentapetalae</taxon>
        <taxon>asterids</taxon>
        <taxon>campanulids</taxon>
        <taxon>Asterales</taxon>
        <taxon>Asteraceae</taxon>
        <taxon>Asteroideae</taxon>
        <taxon>Anthemideae</taxon>
        <taxon>Anthemidinae</taxon>
        <taxon>Tanacetum</taxon>
    </lineage>
</organism>
<sequence>MPRLPRATISYLGFGSSVGLGLLATFSFQPAPQPTQAQVARRFLSE</sequence>
<dbReference type="EMBL" id="BKCJ011818511">
    <property type="protein sequence ID" value="GFD55473.1"/>
    <property type="molecule type" value="Genomic_DNA"/>
</dbReference>
<reference evidence="1" key="1">
    <citation type="journal article" date="2019" name="Sci. Rep.">
        <title>Draft genome of Tanacetum cinerariifolium, the natural source of mosquito coil.</title>
        <authorList>
            <person name="Yamashiro T."/>
            <person name="Shiraishi A."/>
            <person name="Satake H."/>
            <person name="Nakayama K."/>
        </authorList>
    </citation>
    <scope>NUCLEOTIDE SEQUENCE</scope>
</reference>